<protein>
    <submittedName>
        <fullName evidence="2">DUF4369 domain-containing protein</fullName>
    </submittedName>
</protein>
<organism evidence="2 3">
    <name type="scientific">Hyunsoonleella flava</name>
    <dbReference type="NCBI Taxonomy" id="2527939"/>
    <lineage>
        <taxon>Bacteria</taxon>
        <taxon>Pseudomonadati</taxon>
        <taxon>Bacteroidota</taxon>
        <taxon>Flavobacteriia</taxon>
        <taxon>Flavobacteriales</taxon>
        <taxon>Flavobacteriaceae</taxon>
    </lineage>
</organism>
<reference evidence="2 3" key="1">
    <citation type="submission" date="2019-02" db="EMBL/GenBank/DDBJ databases">
        <title>Hyunsoonleella sp., isolated from marine sediment.</title>
        <authorList>
            <person name="Liu B.-T."/>
        </authorList>
    </citation>
    <scope>NUCLEOTIDE SEQUENCE [LARGE SCALE GENOMIC DNA]</scope>
    <source>
        <strain evidence="2 3">T58</strain>
    </source>
</reference>
<dbReference type="AlphaFoldDB" id="A0A4Q9FED5"/>
<dbReference type="OrthoDB" id="1143206at2"/>
<dbReference type="RefSeq" id="WP_130964140.1">
    <property type="nucleotide sequence ID" value="NZ_SIRT01000006.1"/>
</dbReference>
<dbReference type="InterPro" id="IPR025380">
    <property type="entry name" value="DUF4369"/>
</dbReference>
<comment type="caution">
    <text evidence="2">The sequence shown here is derived from an EMBL/GenBank/DDBJ whole genome shotgun (WGS) entry which is preliminary data.</text>
</comment>
<dbReference type="Proteomes" id="UP000291142">
    <property type="component" value="Unassembled WGS sequence"/>
</dbReference>
<dbReference type="Pfam" id="PF14289">
    <property type="entry name" value="DUF4369"/>
    <property type="match status" value="1"/>
</dbReference>
<accession>A0A4Q9FED5</accession>
<dbReference type="PROSITE" id="PS51257">
    <property type="entry name" value="PROKAR_LIPOPROTEIN"/>
    <property type="match status" value="1"/>
</dbReference>
<sequence length="237" mass="26982">MKKFSILFIILSLFACSETPKDLIVKTNIKGLKKGTVYLKRVIDTVMVTVDSIVVNGNSEFELYADLDEPDLLFLDLDKNSKEEDRISFFADKGIIEINTSLKNFVTDAKIKGSEHQKVLEDYQELMSRLNNRNLDLIKESFEAGKSGDTAAINSVEKKQVSLIRNRYLQTVNFALNHSDSEVAAYLALSEIYDANNHLLDTIHKSLTPKIKDSKYGKELRKFLEARKKNEAEQKKP</sequence>
<name>A0A4Q9FED5_9FLAO</name>
<gene>
    <name evidence="2" type="ORF">EYD45_08615</name>
</gene>
<evidence type="ECO:0000313" key="2">
    <source>
        <dbReference type="EMBL" id="TBN03571.1"/>
    </source>
</evidence>
<dbReference type="EMBL" id="SIRT01000006">
    <property type="protein sequence ID" value="TBN03571.1"/>
    <property type="molecule type" value="Genomic_DNA"/>
</dbReference>
<feature type="domain" description="DUF4369" evidence="1">
    <location>
        <begin position="25"/>
        <end position="119"/>
    </location>
</feature>
<evidence type="ECO:0000259" key="1">
    <source>
        <dbReference type="Pfam" id="PF14289"/>
    </source>
</evidence>
<proteinExistence type="predicted"/>
<keyword evidence="3" id="KW-1185">Reference proteome</keyword>
<evidence type="ECO:0000313" key="3">
    <source>
        <dbReference type="Proteomes" id="UP000291142"/>
    </source>
</evidence>